<dbReference type="PANTHER" id="PTHR36517:SF1">
    <property type="entry name" value="C6 DOMAIN-CONTAINING PROTEIN-RELATED"/>
    <property type="match status" value="1"/>
</dbReference>
<keyword evidence="5" id="KW-1185">Reference proteome</keyword>
<evidence type="ECO:0000259" key="3">
    <source>
        <dbReference type="Pfam" id="PF03436"/>
    </source>
</evidence>
<dbReference type="InParanoid" id="O01698"/>
<dbReference type="EMBL" id="BX284601">
    <property type="protein sequence ID" value="CAB06540.3"/>
    <property type="molecule type" value="Genomic_DNA"/>
</dbReference>
<dbReference type="HOGENOM" id="CLU_1556655_0_0_1"/>
<gene>
    <name evidence="4" type="ORF">CELE_F33E2.4</name>
    <name evidence="4 6" type="ORF">F33E2.4</name>
</gene>
<dbReference type="OrthoDB" id="5906551at2759"/>
<dbReference type="Bgee" id="WBGene00009360">
    <property type="expression patterns" value="Expressed in material anatomical entity and 3 other cell types or tissues"/>
</dbReference>
<evidence type="ECO:0000256" key="1">
    <source>
        <dbReference type="SAM" id="MobiDB-lite"/>
    </source>
</evidence>
<accession>O01698</accession>
<feature type="region of interest" description="Disordered" evidence="1">
    <location>
        <begin position="59"/>
        <end position="78"/>
    </location>
</feature>
<dbReference type="PANTHER" id="PTHR36517">
    <property type="entry name" value="PROTEIN CBG25732"/>
    <property type="match status" value="1"/>
</dbReference>
<dbReference type="KEGG" id="cel:CELE_F33E2.4"/>
<feature type="domain" description="DUF281" evidence="3">
    <location>
        <begin position="117"/>
        <end position="169"/>
    </location>
</feature>
<organism evidence="4 5">
    <name type="scientific">Caenorhabditis elegans</name>
    <dbReference type="NCBI Taxonomy" id="6239"/>
    <lineage>
        <taxon>Eukaryota</taxon>
        <taxon>Metazoa</taxon>
        <taxon>Ecdysozoa</taxon>
        <taxon>Nematoda</taxon>
        <taxon>Chromadorea</taxon>
        <taxon>Rhabditida</taxon>
        <taxon>Rhabditina</taxon>
        <taxon>Rhabditomorpha</taxon>
        <taxon>Rhabditoidea</taxon>
        <taxon>Rhabditidae</taxon>
        <taxon>Peloderinae</taxon>
        <taxon>Caenorhabditis</taxon>
    </lineage>
</organism>
<feature type="signal peptide" evidence="2">
    <location>
        <begin position="1"/>
        <end position="15"/>
    </location>
</feature>
<evidence type="ECO:0000256" key="2">
    <source>
        <dbReference type="SAM" id="SignalP"/>
    </source>
</evidence>
<feature type="compositionally biased region" description="Acidic residues" evidence="1">
    <location>
        <begin position="65"/>
        <end position="78"/>
    </location>
</feature>
<dbReference type="AlphaFoldDB" id="O01698"/>
<dbReference type="PIR" id="T21699">
    <property type="entry name" value="T21699"/>
</dbReference>
<evidence type="ECO:0000313" key="4">
    <source>
        <dbReference type="EMBL" id="CAB06540.3"/>
    </source>
</evidence>
<dbReference type="WormBase" id="F33E2.4">
    <property type="protein sequence ID" value="CE50229"/>
    <property type="gene ID" value="WBGene00009360"/>
</dbReference>
<dbReference type="UCSC" id="F33E2.4">
    <property type="organism name" value="c. elegans"/>
</dbReference>
<dbReference type="PeptideAtlas" id="O01698"/>
<dbReference type="GeneID" id="185234"/>
<dbReference type="RefSeq" id="NP_493189.3">
    <property type="nucleotide sequence ID" value="NM_060788.3"/>
</dbReference>
<protein>
    <submittedName>
        <fullName evidence="4">DUF281 domain-containing protein</fullName>
    </submittedName>
</protein>
<sequence>MHWIPLLLFIDFSRPMEFCMKMMPPEDVGYTTEEPMGLTTLTSFTEATTEPLTTVTMREKPTTPVEEEPTTPVDEEPTTTMVEDDCTVCNIDDVLLPEDMGMKKVPTLVMKTNDTADGCIQQIVGCMSPAPCNEFAYLYADTPSVNEQLIKHDLTNTEAILTCQKDGTWSLGAVTEIMTLYCAYSLC</sequence>
<reference evidence="4 5" key="1">
    <citation type="journal article" date="1998" name="Science">
        <title>Genome sequence of the nematode C. elegans: a platform for investigating biology.</title>
        <authorList>
            <consortium name="The C. elegans sequencing consortium"/>
            <person name="Sulson J.E."/>
            <person name="Waterston R."/>
        </authorList>
    </citation>
    <scope>NUCLEOTIDE SEQUENCE [LARGE SCALE GENOMIC DNA]</scope>
    <source>
        <strain evidence="4 5">Bristol N2</strain>
    </source>
</reference>
<dbReference type="Pfam" id="PF03436">
    <property type="entry name" value="DUF281"/>
    <property type="match status" value="1"/>
</dbReference>
<dbReference type="Proteomes" id="UP000001940">
    <property type="component" value="Chromosome I"/>
</dbReference>
<dbReference type="OMA" id="CNEFAYL"/>
<dbReference type="PaxDb" id="6239-F33E2.4.1"/>
<evidence type="ECO:0000313" key="6">
    <source>
        <dbReference type="WormBase" id="F33E2.4"/>
    </source>
</evidence>
<name>O01698_CAEEL</name>
<keyword evidence="2" id="KW-0732">Signal</keyword>
<dbReference type="AGR" id="WB:WBGene00009360"/>
<dbReference type="InterPro" id="IPR005098">
    <property type="entry name" value="DUF281"/>
</dbReference>
<feature type="chain" id="PRO_5012316754" evidence="2">
    <location>
        <begin position="16"/>
        <end position="187"/>
    </location>
</feature>
<evidence type="ECO:0000313" key="5">
    <source>
        <dbReference type="Proteomes" id="UP000001940"/>
    </source>
</evidence>
<dbReference type="CTD" id="185234"/>
<proteinExistence type="predicted"/>
<dbReference type="FunCoup" id="O01698">
    <property type="interactions" value="55"/>
</dbReference>